<evidence type="ECO:0000313" key="5">
    <source>
        <dbReference type="EMBL" id="MBJ6121469.1"/>
    </source>
</evidence>
<reference evidence="6" key="1">
    <citation type="submission" date="2020-12" db="EMBL/GenBank/DDBJ databases">
        <title>Hymenobacter sp.</title>
        <authorList>
            <person name="Kim M.K."/>
        </authorList>
    </citation>
    <scope>NUCLEOTIDE SEQUENCE [LARGE SCALE GENOMIC DNA]</scope>
    <source>
        <strain evidence="6">BT553</strain>
    </source>
</reference>
<dbReference type="InterPro" id="IPR036390">
    <property type="entry name" value="WH_DNA-bd_sf"/>
</dbReference>
<comment type="caution">
    <text evidence="5">The sequence shown here is derived from an EMBL/GenBank/DDBJ whole genome shotgun (WGS) entry which is preliminary data.</text>
</comment>
<dbReference type="PRINTS" id="PR00035">
    <property type="entry name" value="HTHGNTR"/>
</dbReference>
<dbReference type="SUPFAM" id="SSF46785">
    <property type="entry name" value="Winged helix' DNA-binding domain"/>
    <property type="match status" value="1"/>
</dbReference>
<keyword evidence="6" id="KW-1185">Reference proteome</keyword>
<dbReference type="PANTHER" id="PTHR43537">
    <property type="entry name" value="TRANSCRIPTIONAL REGULATOR, GNTR FAMILY"/>
    <property type="match status" value="1"/>
</dbReference>
<dbReference type="EMBL" id="JAELXS010000003">
    <property type="protein sequence ID" value="MBJ6121469.1"/>
    <property type="molecule type" value="Genomic_DNA"/>
</dbReference>
<dbReference type="Gene3D" id="1.20.120.530">
    <property type="entry name" value="GntR ligand-binding domain-like"/>
    <property type="match status" value="1"/>
</dbReference>
<evidence type="ECO:0000313" key="6">
    <source>
        <dbReference type="Proteomes" id="UP000640426"/>
    </source>
</evidence>
<dbReference type="Proteomes" id="UP000640426">
    <property type="component" value="Unassembled WGS sequence"/>
</dbReference>
<sequence>MKPRVEKLYQKVANAIATAIGEGQYAIGTRLPGERELAEDFSVSRPTVREAMIALEIRGLVEARHGSGLYVTSLPNQSEAAPELDVGAFELIEARILFEGEACAVAATVIDDATLAELDRALADMTAFDPASAEALHADRRFHTLIAESTGNTVISSVVENLWNIREHSPLCAHMFAEARGEGVNPRVDEHQLIVDALRARDPEQARRTMHLHLRRVVEDLLSATELDVMERARSEIHQRRVQVARRLGIGHSDTNERPRATAG</sequence>
<evidence type="ECO:0000259" key="4">
    <source>
        <dbReference type="PROSITE" id="PS50949"/>
    </source>
</evidence>
<gene>
    <name evidence="5" type="ORF">JAO74_06660</name>
</gene>
<dbReference type="RefSeq" id="WP_199036350.1">
    <property type="nucleotide sequence ID" value="NZ_JAELXS010000003.1"/>
</dbReference>
<dbReference type="CDD" id="cd07377">
    <property type="entry name" value="WHTH_GntR"/>
    <property type="match status" value="1"/>
</dbReference>
<keyword evidence="1" id="KW-0805">Transcription regulation</keyword>
<organism evidence="5 6">
    <name type="scientific">Sphingomonas mollis</name>
    <dbReference type="NCBI Taxonomy" id="2795726"/>
    <lineage>
        <taxon>Bacteria</taxon>
        <taxon>Pseudomonadati</taxon>
        <taxon>Pseudomonadota</taxon>
        <taxon>Alphaproteobacteria</taxon>
        <taxon>Sphingomonadales</taxon>
        <taxon>Sphingomonadaceae</taxon>
        <taxon>Sphingomonas</taxon>
    </lineage>
</organism>
<dbReference type="PROSITE" id="PS50949">
    <property type="entry name" value="HTH_GNTR"/>
    <property type="match status" value="1"/>
</dbReference>
<feature type="domain" description="HTH gntR-type" evidence="4">
    <location>
        <begin position="6"/>
        <end position="74"/>
    </location>
</feature>
<dbReference type="Gene3D" id="1.10.10.10">
    <property type="entry name" value="Winged helix-like DNA-binding domain superfamily/Winged helix DNA-binding domain"/>
    <property type="match status" value="1"/>
</dbReference>
<dbReference type="SMART" id="SM00895">
    <property type="entry name" value="FCD"/>
    <property type="match status" value="1"/>
</dbReference>
<proteinExistence type="predicted"/>
<keyword evidence="3" id="KW-0804">Transcription</keyword>
<name>A0ABS0XN56_9SPHN</name>
<dbReference type="PANTHER" id="PTHR43537:SF5">
    <property type="entry name" value="UXU OPERON TRANSCRIPTIONAL REGULATOR"/>
    <property type="match status" value="1"/>
</dbReference>
<dbReference type="Pfam" id="PF07729">
    <property type="entry name" value="FCD"/>
    <property type="match status" value="1"/>
</dbReference>
<evidence type="ECO:0000256" key="1">
    <source>
        <dbReference type="ARBA" id="ARBA00023015"/>
    </source>
</evidence>
<dbReference type="SMART" id="SM00345">
    <property type="entry name" value="HTH_GNTR"/>
    <property type="match status" value="1"/>
</dbReference>
<dbReference type="InterPro" id="IPR036388">
    <property type="entry name" value="WH-like_DNA-bd_sf"/>
</dbReference>
<dbReference type="InterPro" id="IPR000524">
    <property type="entry name" value="Tscrpt_reg_HTH_GntR"/>
</dbReference>
<dbReference type="InterPro" id="IPR011711">
    <property type="entry name" value="GntR_C"/>
</dbReference>
<keyword evidence="2" id="KW-0238">DNA-binding</keyword>
<evidence type="ECO:0000256" key="3">
    <source>
        <dbReference type="ARBA" id="ARBA00023163"/>
    </source>
</evidence>
<protein>
    <submittedName>
        <fullName evidence="5">FadR family transcriptional regulator</fullName>
    </submittedName>
</protein>
<evidence type="ECO:0000256" key="2">
    <source>
        <dbReference type="ARBA" id="ARBA00023125"/>
    </source>
</evidence>
<dbReference type="Pfam" id="PF00392">
    <property type="entry name" value="GntR"/>
    <property type="match status" value="1"/>
</dbReference>
<dbReference type="InterPro" id="IPR008920">
    <property type="entry name" value="TF_FadR/GntR_C"/>
</dbReference>
<accession>A0ABS0XN56</accession>
<dbReference type="SUPFAM" id="SSF48008">
    <property type="entry name" value="GntR ligand-binding domain-like"/>
    <property type="match status" value="1"/>
</dbReference>